<proteinExistence type="predicted"/>
<dbReference type="EMBL" id="JAMXLR010000051">
    <property type="protein sequence ID" value="MCO6045000.1"/>
    <property type="molecule type" value="Genomic_DNA"/>
</dbReference>
<comment type="subcellular location">
    <subcellularLocation>
        <location evidence="1">Membrane</location>
        <topology evidence="1">Multi-pass membrane protein</topology>
    </subcellularLocation>
</comment>
<evidence type="ECO:0000256" key="1">
    <source>
        <dbReference type="ARBA" id="ARBA00004141"/>
    </source>
</evidence>
<dbReference type="GO" id="GO:0016020">
    <property type="term" value="C:membrane"/>
    <property type="evidence" value="ECO:0007669"/>
    <property type="project" value="UniProtKB-SubCell"/>
</dbReference>
<feature type="transmembrane region" description="Helical" evidence="5">
    <location>
        <begin position="45"/>
        <end position="73"/>
    </location>
</feature>
<dbReference type="PANTHER" id="PTHR38480:SF1">
    <property type="entry name" value="SLR0254 PROTEIN"/>
    <property type="match status" value="1"/>
</dbReference>
<name>A0A9X2F9X9_9BACT</name>
<dbReference type="PANTHER" id="PTHR38480">
    <property type="entry name" value="SLR0254 PROTEIN"/>
    <property type="match status" value="1"/>
</dbReference>
<evidence type="ECO:0000256" key="5">
    <source>
        <dbReference type="SAM" id="Phobius"/>
    </source>
</evidence>
<evidence type="ECO:0000256" key="4">
    <source>
        <dbReference type="ARBA" id="ARBA00023136"/>
    </source>
</evidence>
<reference evidence="7" key="1">
    <citation type="submission" date="2022-06" db="EMBL/GenBank/DDBJ databases">
        <title>Aeoliella straminimaris, a novel planctomycete from sediments.</title>
        <authorList>
            <person name="Vitorino I.R."/>
            <person name="Lage O.M."/>
        </authorList>
    </citation>
    <scope>NUCLEOTIDE SEQUENCE</scope>
    <source>
        <strain evidence="7">ICT_H6.2</strain>
    </source>
</reference>
<organism evidence="7 8">
    <name type="scientific">Aeoliella straminimaris</name>
    <dbReference type="NCBI Taxonomy" id="2954799"/>
    <lineage>
        <taxon>Bacteria</taxon>
        <taxon>Pseudomonadati</taxon>
        <taxon>Planctomycetota</taxon>
        <taxon>Planctomycetia</taxon>
        <taxon>Pirellulales</taxon>
        <taxon>Lacipirellulaceae</taxon>
        <taxon>Aeoliella</taxon>
    </lineage>
</organism>
<keyword evidence="2 5" id="KW-0812">Transmembrane</keyword>
<evidence type="ECO:0000313" key="8">
    <source>
        <dbReference type="Proteomes" id="UP001155241"/>
    </source>
</evidence>
<feature type="transmembrane region" description="Helical" evidence="5">
    <location>
        <begin position="80"/>
        <end position="102"/>
    </location>
</feature>
<keyword evidence="3 5" id="KW-1133">Transmembrane helix</keyword>
<dbReference type="Proteomes" id="UP001155241">
    <property type="component" value="Unassembled WGS sequence"/>
</dbReference>
<dbReference type="Pfam" id="PF06271">
    <property type="entry name" value="RDD"/>
    <property type="match status" value="1"/>
</dbReference>
<sequence>MHSHVPNAGENGLPNQLPQIDSHIRVVTPENIAFEYRVASPFERAVAYLIDMFIMVLLVLAVGFLAFLVFGFLGLEEVGLGMAAIIQFTVAWFYGGVFETFWSGQTPGKRSMGLRVVRVDGSPINAGQAVLRNFLRLVDGLPALTLAVFPVSSYLVGLLTTSMNRRYQRLGDLACGTMVIAEDRSRATKFNEITDVMLGPVEDLLPPGALPSRTLAKAISQYVERRRYFGPERRAEIAGHVGELFAEQHNLPEGIDYDILLCVLYRRAFLSANQEDDIVLEPLLPEGQVGTNPVLAPAQPREFEPPR</sequence>
<keyword evidence="4 5" id="KW-0472">Membrane</keyword>
<evidence type="ECO:0000256" key="2">
    <source>
        <dbReference type="ARBA" id="ARBA00022692"/>
    </source>
</evidence>
<gene>
    <name evidence="7" type="ORF">NG895_13910</name>
</gene>
<keyword evidence="8" id="KW-1185">Reference proteome</keyword>
<dbReference type="InterPro" id="IPR010432">
    <property type="entry name" value="RDD"/>
</dbReference>
<dbReference type="AlphaFoldDB" id="A0A9X2F9X9"/>
<evidence type="ECO:0000259" key="6">
    <source>
        <dbReference type="Pfam" id="PF06271"/>
    </source>
</evidence>
<evidence type="ECO:0000313" key="7">
    <source>
        <dbReference type="EMBL" id="MCO6045000.1"/>
    </source>
</evidence>
<dbReference type="RefSeq" id="WP_252853113.1">
    <property type="nucleotide sequence ID" value="NZ_JAMXLR010000051.1"/>
</dbReference>
<evidence type="ECO:0000256" key="3">
    <source>
        <dbReference type="ARBA" id="ARBA00022989"/>
    </source>
</evidence>
<comment type="caution">
    <text evidence="7">The sequence shown here is derived from an EMBL/GenBank/DDBJ whole genome shotgun (WGS) entry which is preliminary data.</text>
</comment>
<accession>A0A9X2F9X9</accession>
<protein>
    <submittedName>
        <fullName evidence="7">RDD family protein</fullName>
    </submittedName>
</protein>
<feature type="transmembrane region" description="Helical" evidence="5">
    <location>
        <begin position="141"/>
        <end position="160"/>
    </location>
</feature>
<feature type="domain" description="RDD" evidence="6">
    <location>
        <begin position="38"/>
        <end position="176"/>
    </location>
</feature>